<dbReference type="Proteomes" id="UP000203853">
    <property type="component" value="Segment"/>
</dbReference>
<dbReference type="EMBL" id="KR011062">
    <property type="protein sequence ID" value="AKJ71774.1"/>
    <property type="molecule type" value="Genomic_DNA"/>
</dbReference>
<sequence length="53" mass="5829">MSAKDWHFNDEGELVPVTRAGETLGETPREVTGNPVTEDDIEAAMRLLGTENE</sequence>
<name>A0A0K0N5I5_9CAUD</name>
<reference evidence="1 2" key="1">
    <citation type="journal article" date="2015" name="Appl. Environ. Microbiol.">
        <title>Three of a Kind: Genetically Similar Tsukamurella Phages TIN2, TIN3, and TIN4.</title>
        <authorList>
            <person name="Dyson Z.A."/>
            <person name="Tucci J."/>
            <person name="Seviour R.J."/>
            <person name="Petrovski S."/>
        </authorList>
    </citation>
    <scope>NUCLEOTIDE SEQUENCE [LARGE SCALE GENOMIC DNA]</scope>
</reference>
<dbReference type="GeneID" id="26631045"/>
<gene>
    <name evidence="1" type="ORF">TIN2_84</name>
</gene>
<organism evidence="1 2">
    <name type="scientific">Tsukamurella phage TIN2</name>
    <dbReference type="NCBI Taxonomy" id="1636545"/>
    <lineage>
        <taxon>Viruses</taxon>
        <taxon>Duplodnaviria</taxon>
        <taxon>Heunggongvirae</taxon>
        <taxon>Uroviricota</taxon>
        <taxon>Caudoviricetes</taxon>
        <taxon>Tinduovirus</taxon>
        <taxon>Tinduovirus TIN2</taxon>
    </lineage>
</organism>
<protein>
    <submittedName>
        <fullName evidence="1">Uncharacterized protein</fullName>
    </submittedName>
</protein>
<dbReference type="RefSeq" id="YP_009204519.1">
    <property type="nucleotide sequence ID" value="NC_028865.1"/>
</dbReference>
<accession>A0A0K0N5I5</accession>
<proteinExistence type="predicted"/>
<evidence type="ECO:0000313" key="1">
    <source>
        <dbReference type="EMBL" id="AKJ71774.1"/>
    </source>
</evidence>
<evidence type="ECO:0000313" key="2">
    <source>
        <dbReference type="Proteomes" id="UP000203853"/>
    </source>
</evidence>
<keyword evidence="2" id="KW-1185">Reference proteome</keyword>
<dbReference type="KEGG" id="vg:26631045"/>